<accession>A0A2K6FEF5</accession>
<dbReference type="PRINTS" id="PR00304">
    <property type="entry name" value="TCOMPLEXTCP1"/>
</dbReference>
<dbReference type="InterPro" id="IPR002194">
    <property type="entry name" value="Chaperonin_TCP-1_CS"/>
</dbReference>
<keyword evidence="4 5" id="KW-0143">Chaperone</keyword>
<dbReference type="GeneTree" id="ENSGT00550000074878"/>
<evidence type="ECO:0000256" key="3">
    <source>
        <dbReference type="ARBA" id="ARBA00022840"/>
    </source>
</evidence>
<dbReference type="PROSITE" id="PS00750">
    <property type="entry name" value="TCP1_1"/>
    <property type="match status" value="1"/>
</dbReference>
<evidence type="ECO:0000256" key="2">
    <source>
        <dbReference type="ARBA" id="ARBA00022741"/>
    </source>
</evidence>
<evidence type="ECO:0000313" key="7">
    <source>
        <dbReference type="Proteomes" id="UP000233160"/>
    </source>
</evidence>
<reference evidence="6" key="1">
    <citation type="submission" date="2025-08" db="UniProtKB">
        <authorList>
            <consortium name="Ensembl"/>
        </authorList>
    </citation>
    <scope>IDENTIFICATION</scope>
</reference>
<sequence length="126" mass="13220">MEGPLSVFRDHSTGEAIRSQNAMAAASIANTVKSSLGPVGLDKMLVDDIGDVTITNDGATILKLLEVEHPAAKVLCELADLQDKEVGDGTTSVMALSSALCVFPPVNSVPLGETSSCFHSFQPTYR</sequence>
<evidence type="ECO:0008006" key="8">
    <source>
        <dbReference type="Google" id="ProtNLM"/>
    </source>
</evidence>
<dbReference type="PANTHER" id="PTHR11353">
    <property type="entry name" value="CHAPERONIN"/>
    <property type="match status" value="1"/>
</dbReference>
<protein>
    <recommendedName>
        <fullName evidence="8">T-complex protein 1 subunit alpha</fullName>
    </recommendedName>
</protein>
<dbReference type="GO" id="GO:0140662">
    <property type="term" value="F:ATP-dependent protein folding chaperone"/>
    <property type="evidence" value="ECO:0007669"/>
    <property type="project" value="InterPro"/>
</dbReference>
<evidence type="ECO:0000256" key="4">
    <source>
        <dbReference type="ARBA" id="ARBA00023186"/>
    </source>
</evidence>
<dbReference type="Proteomes" id="UP000233160">
    <property type="component" value="Unassembled WGS sequence"/>
</dbReference>
<dbReference type="GO" id="GO:0005524">
    <property type="term" value="F:ATP binding"/>
    <property type="evidence" value="ECO:0007669"/>
    <property type="project" value="UniProtKB-KW"/>
</dbReference>
<organism evidence="6 7">
    <name type="scientific">Propithecus coquereli</name>
    <name type="common">Coquerel's sifaka</name>
    <name type="synonym">Propithecus verreauxi coquereli</name>
    <dbReference type="NCBI Taxonomy" id="379532"/>
    <lineage>
        <taxon>Eukaryota</taxon>
        <taxon>Metazoa</taxon>
        <taxon>Chordata</taxon>
        <taxon>Craniata</taxon>
        <taxon>Vertebrata</taxon>
        <taxon>Euteleostomi</taxon>
        <taxon>Mammalia</taxon>
        <taxon>Eutheria</taxon>
        <taxon>Euarchontoglires</taxon>
        <taxon>Primates</taxon>
        <taxon>Strepsirrhini</taxon>
        <taxon>Lemuriformes</taxon>
        <taxon>Indriidae</taxon>
        <taxon>Propithecus</taxon>
    </lineage>
</organism>
<dbReference type="InterPro" id="IPR017998">
    <property type="entry name" value="Chaperone_TCP-1"/>
</dbReference>
<dbReference type="InterPro" id="IPR027413">
    <property type="entry name" value="GROEL-like_equatorial_sf"/>
</dbReference>
<dbReference type="SUPFAM" id="SSF48592">
    <property type="entry name" value="GroEL equatorial domain-like"/>
    <property type="match status" value="1"/>
</dbReference>
<dbReference type="AlphaFoldDB" id="A0A2K6FEF5"/>
<dbReference type="GO" id="GO:0016887">
    <property type="term" value="F:ATP hydrolysis activity"/>
    <property type="evidence" value="ECO:0007669"/>
    <property type="project" value="InterPro"/>
</dbReference>
<dbReference type="Pfam" id="PF00118">
    <property type="entry name" value="Cpn60_TCP1"/>
    <property type="match status" value="1"/>
</dbReference>
<dbReference type="PROSITE" id="PS00995">
    <property type="entry name" value="TCP1_3"/>
    <property type="match status" value="1"/>
</dbReference>
<dbReference type="InterPro" id="IPR002423">
    <property type="entry name" value="Cpn60/GroEL/TCP-1"/>
</dbReference>
<dbReference type="STRING" id="379532.ENSPCOP00000012345"/>
<keyword evidence="3 5" id="KW-0067">ATP-binding</keyword>
<dbReference type="Gene3D" id="1.10.560.10">
    <property type="entry name" value="GroEL-like equatorial domain"/>
    <property type="match status" value="1"/>
</dbReference>
<dbReference type="PROSITE" id="PS00751">
    <property type="entry name" value="TCP1_2"/>
    <property type="match status" value="1"/>
</dbReference>
<name>A0A2K6FEF5_PROCO</name>
<reference evidence="6" key="2">
    <citation type="submission" date="2025-09" db="UniProtKB">
        <authorList>
            <consortium name="Ensembl"/>
        </authorList>
    </citation>
    <scope>IDENTIFICATION</scope>
</reference>
<keyword evidence="7" id="KW-1185">Reference proteome</keyword>
<evidence type="ECO:0000256" key="1">
    <source>
        <dbReference type="ARBA" id="ARBA00008020"/>
    </source>
</evidence>
<comment type="similarity">
    <text evidence="1 5">Belongs to the TCP-1 chaperonin family.</text>
</comment>
<dbReference type="GO" id="GO:0051082">
    <property type="term" value="F:unfolded protein binding"/>
    <property type="evidence" value="ECO:0007669"/>
    <property type="project" value="InterPro"/>
</dbReference>
<dbReference type="OMA" id="MIEISRM"/>
<keyword evidence="2 5" id="KW-0547">Nucleotide-binding</keyword>
<evidence type="ECO:0000256" key="5">
    <source>
        <dbReference type="RuleBase" id="RU004187"/>
    </source>
</evidence>
<dbReference type="Ensembl" id="ENSPCOT00000022943.1">
    <property type="protein sequence ID" value="ENSPCOP00000012345.1"/>
    <property type="gene ID" value="ENSPCOG00000017746.1"/>
</dbReference>
<proteinExistence type="inferred from homology"/>
<evidence type="ECO:0000313" key="6">
    <source>
        <dbReference type="Ensembl" id="ENSPCOP00000012345.1"/>
    </source>
</evidence>